<dbReference type="SMART" id="SM00682">
    <property type="entry name" value="G2F"/>
    <property type="match status" value="1"/>
</dbReference>
<evidence type="ECO:0000256" key="9">
    <source>
        <dbReference type="ARBA" id="ARBA00022889"/>
    </source>
</evidence>
<feature type="domain" description="EGF-like" evidence="15">
    <location>
        <begin position="798"/>
        <end position="839"/>
    </location>
</feature>
<dbReference type="Gene3D" id="2.40.155.10">
    <property type="entry name" value="Green fluorescent protein"/>
    <property type="match status" value="1"/>
</dbReference>
<keyword evidence="4 12" id="KW-0245">EGF-like domain</keyword>
<feature type="disulfide bond" evidence="12">
    <location>
        <begin position="667"/>
        <end position="684"/>
    </location>
</feature>
<keyword evidence="7" id="KW-0106">Calcium</keyword>
<dbReference type="InterPro" id="IPR009030">
    <property type="entry name" value="Growth_fac_rcpt_cys_sf"/>
</dbReference>
<dbReference type="Proteomes" id="UP001168990">
    <property type="component" value="Unassembled WGS sequence"/>
</dbReference>
<feature type="repeat" description="LDL-receptor class B" evidence="13">
    <location>
        <begin position="1141"/>
        <end position="1183"/>
    </location>
</feature>
<dbReference type="GO" id="GO:0005886">
    <property type="term" value="C:plasma membrane"/>
    <property type="evidence" value="ECO:0007669"/>
    <property type="project" value="TreeGrafter"/>
</dbReference>
<comment type="caution">
    <text evidence="12">Lacks conserved residue(s) required for the propagation of feature annotation.</text>
</comment>
<feature type="domain" description="Nidogen G2 beta-barrel" evidence="16">
    <location>
        <begin position="309"/>
        <end position="533"/>
    </location>
</feature>
<gene>
    <name evidence="18" type="ORF">PV328_004627</name>
</gene>
<dbReference type="InterPro" id="IPR049883">
    <property type="entry name" value="NOTCH1_EGF-like"/>
</dbReference>
<comment type="caution">
    <text evidence="18">The sequence shown here is derived from an EMBL/GenBank/DDBJ whole genome shotgun (WGS) entry which is preliminary data.</text>
</comment>
<dbReference type="InterPro" id="IPR024731">
    <property type="entry name" value="NELL2-like_EGF"/>
</dbReference>
<dbReference type="SMART" id="SM00135">
    <property type="entry name" value="LY"/>
    <property type="match status" value="5"/>
</dbReference>
<protein>
    <recommendedName>
        <fullName evidence="20">Nidogen</fullName>
    </recommendedName>
</protein>
<evidence type="ECO:0000313" key="18">
    <source>
        <dbReference type="EMBL" id="KAK0166185.1"/>
    </source>
</evidence>
<accession>A0AA39FAY9</accession>
<dbReference type="InterPro" id="IPR003886">
    <property type="entry name" value="NIDO_dom"/>
</dbReference>
<evidence type="ECO:0000256" key="6">
    <source>
        <dbReference type="ARBA" id="ARBA00022737"/>
    </source>
</evidence>
<dbReference type="PROSITE" id="PS01186">
    <property type="entry name" value="EGF_2"/>
    <property type="match status" value="9"/>
</dbReference>
<dbReference type="PROSITE" id="PS51220">
    <property type="entry name" value="NIDO"/>
    <property type="match status" value="1"/>
</dbReference>
<feature type="disulfide bond" evidence="12">
    <location>
        <begin position="891"/>
        <end position="908"/>
    </location>
</feature>
<keyword evidence="8" id="KW-0084">Basement membrane</keyword>
<feature type="domain" description="EGF-like" evidence="15">
    <location>
        <begin position="841"/>
        <end position="880"/>
    </location>
</feature>
<dbReference type="InterPro" id="IPR006605">
    <property type="entry name" value="G2_nidogen/fibulin_G2F"/>
</dbReference>
<dbReference type="Pfam" id="PF07474">
    <property type="entry name" value="G2F"/>
    <property type="match status" value="1"/>
</dbReference>
<dbReference type="SUPFAM" id="SSF57196">
    <property type="entry name" value="EGF/Laminin"/>
    <property type="match status" value="1"/>
</dbReference>
<evidence type="ECO:0008006" key="20">
    <source>
        <dbReference type="Google" id="ProtNLM"/>
    </source>
</evidence>
<dbReference type="SUPFAM" id="SSF54511">
    <property type="entry name" value="GFP-like"/>
    <property type="match status" value="1"/>
</dbReference>
<keyword evidence="10 12" id="KW-1015">Disulfide bond</keyword>
<feature type="domain" description="NIDO" evidence="17">
    <location>
        <begin position="97"/>
        <end position="246"/>
    </location>
</feature>
<evidence type="ECO:0000259" key="17">
    <source>
        <dbReference type="PROSITE" id="PS51220"/>
    </source>
</evidence>
<feature type="domain" description="EGF-like" evidence="15">
    <location>
        <begin position="881"/>
        <end position="922"/>
    </location>
</feature>
<dbReference type="InterPro" id="IPR001881">
    <property type="entry name" value="EGF-like_Ca-bd_dom"/>
</dbReference>
<proteinExistence type="predicted"/>
<feature type="repeat" description="LDL-receptor class B" evidence="13">
    <location>
        <begin position="1184"/>
        <end position="1229"/>
    </location>
</feature>
<dbReference type="GO" id="GO:0060070">
    <property type="term" value="P:canonical Wnt signaling pathway"/>
    <property type="evidence" value="ECO:0007669"/>
    <property type="project" value="TreeGrafter"/>
</dbReference>
<dbReference type="EMBL" id="JAQQBS010001422">
    <property type="protein sequence ID" value="KAK0166185.1"/>
    <property type="molecule type" value="Genomic_DNA"/>
</dbReference>
<dbReference type="InterPro" id="IPR000742">
    <property type="entry name" value="EGF"/>
</dbReference>
<dbReference type="SMART" id="SM00539">
    <property type="entry name" value="NIDO"/>
    <property type="match status" value="1"/>
</dbReference>
<dbReference type="FunFam" id="2.120.10.30:FF:000241">
    <property type="entry name" value="Low-density lipoprotein receptor-related protein 6"/>
    <property type="match status" value="1"/>
</dbReference>
<keyword evidence="6" id="KW-0677">Repeat</keyword>
<evidence type="ECO:0000256" key="14">
    <source>
        <dbReference type="SAM" id="SignalP"/>
    </source>
</evidence>
<keyword evidence="3" id="KW-0272">Extracellular matrix</keyword>
<feature type="chain" id="PRO_5041407780" description="Nidogen" evidence="14">
    <location>
        <begin position="21"/>
        <end position="1363"/>
    </location>
</feature>
<dbReference type="Pfam" id="PF06119">
    <property type="entry name" value="NIDO"/>
    <property type="match status" value="1"/>
</dbReference>
<evidence type="ECO:0000256" key="11">
    <source>
        <dbReference type="ARBA" id="ARBA00023180"/>
    </source>
</evidence>
<evidence type="ECO:0000313" key="19">
    <source>
        <dbReference type="Proteomes" id="UP001168990"/>
    </source>
</evidence>
<evidence type="ECO:0000256" key="12">
    <source>
        <dbReference type="PROSITE-ProRule" id="PRU00076"/>
    </source>
</evidence>
<dbReference type="GO" id="GO:0005604">
    <property type="term" value="C:basement membrane"/>
    <property type="evidence" value="ECO:0007669"/>
    <property type="project" value="UniProtKB-SubCell"/>
</dbReference>
<feature type="domain" description="EGF-like" evidence="15">
    <location>
        <begin position="923"/>
        <end position="963"/>
    </location>
</feature>
<dbReference type="PROSITE" id="PS50993">
    <property type="entry name" value="NIDOGEN_G2"/>
    <property type="match status" value="1"/>
</dbReference>
<dbReference type="GO" id="GO:0017147">
    <property type="term" value="F:Wnt-protein binding"/>
    <property type="evidence" value="ECO:0007669"/>
    <property type="project" value="TreeGrafter"/>
</dbReference>
<dbReference type="SUPFAM" id="SSF63825">
    <property type="entry name" value="YWTD domain"/>
    <property type="match status" value="1"/>
</dbReference>
<evidence type="ECO:0000256" key="13">
    <source>
        <dbReference type="PROSITE-ProRule" id="PRU00461"/>
    </source>
</evidence>
<dbReference type="Gene3D" id="2.120.10.30">
    <property type="entry name" value="TolB, C-terminal domain"/>
    <property type="match status" value="1"/>
</dbReference>
<keyword evidence="11" id="KW-0325">Glycoprotein</keyword>
<evidence type="ECO:0000256" key="7">
    <source>
        <dbReference type="ARBA" id="ARBA00022837"/>
    </source>
</evidence>
<feature type="domain" description="EGF-like" evidence="15">
    <location>
        <begin position="965"/>
        <end position="1006"/>
    </location>
</feature>
<keyword evidence="9" id="KW-0130">Cell adhesion</keyword>
<dbReference type="GO" id="GO:0042813">
    <property type="term" value="F:Wnt receptor activity"/>
    <property type="evidence" value="ECO:0007669"/>
    <property type="project" value="TreeGrafter"/>
</dbReference>
<dbReference type="PROSITE" id="PS00010">
    <property type="entry name" value="ASX_HYDROXYL"/>
    <property type="match status" value="1"/>
</dbReference>
<dbReference type="Pfam" id="PF12947">
    <property type="entry name" value="EGF_3"/>
    <property type="match status" value="3"/>
</dbReference>
<dbReference type="GO" id="GO:0007160">
    <property type="term" value="P:cell-matrix adhesion"/>
    <property type="evidence" value="ECO:0007669"/>
    <property type="project" value="InterPro"/>
</dbReference>
<dbReference type="FunFam" id="2.10.25.10:FF:000038">
    <property type="entry name" value="Fibrillin 2"/>
    <property type="match status" value="1"/>
</dbReference>
<keyword evidence="5 14" id="KW-0732">Signal</keyword>
<dbReference type="InterPro" id="IPR011042">
    <property type="entry name" value="6-blade_b-propeller_TolB-like"/>
</dbReference>
<evidence type="ECO:0000259" key="16">
    <source>
        <dbReference type="PROSITE" id="PS50993"/>
    </source>
</evidence>
<dbReference type="SMART" id="SM00181">
    <property type="entry name" value="EGF"/>
    <property type="match status" value="11"/>
</dbReference>
<dbReference type="PANTHER" id="PTHR46513:SF13">
    <property type="entry name" value="EGF-LIKE DOMAIN-CONTAINING PROTEIN"/>
    <property type="match status" value="1"/>
</dbReference>
<dbReference type="CDD" id="cd00054">
    <property type="entry name" value="EGF_CA"/>
    <property type="match status" value="1"/>
</dbReference>
<evidence type="ECO:0000256" key="5">
    <source>
        <dbReference type="ARBA" id="ARBA00022729"/>
    </source>
</evidence>
<feature type="domain" description="EGF-like" evidence="15">
    <location>
        <begin position="265"/>
        <end position="305"/>
    </location>
</feature>
<dbReference type="GO" id="GO:0005509">
    <property type="term" value="F:calcium ion binding"/>
    <property type="evidence" value="ECO:0007669"/>
    <property type="project" value="InterPro"/>
</dbReference>
<name>A0AA39FAY9_9HYME</name>
<dbReference type="CDD" id="cd00255">
    <property type="entry name" value="nidG2"/>
    <property type="match status" value="1"/>
</dbReference>
<dbReference type="Pfam" id="PF07645">
    <property type="entry name" value="EGF_CA"/>
    <property type="match status" value="1"/>
</dbReference>
<comment type="subcellular location">
    <subcellularLocation>
        <location evidence="1">Secreted</location>
        <location evidence="1">Extracellular space</location>
        <location evidence="1">Extracellular matrix</location>
        <location evidence="1">Basement membrane</location>
    </subcellularLocation>
</comment>
<dbReference type="SUPFAM" id="SSF57184">
    <property type="entry name" value="Growth factor receptor domain"/>
    <property type="match status" value="2"/>
</dbReference>
<feature type="domain" description="EGF-like" evidence="15">
    <location>
        <begin position="574"/>
        <end position="614"/>
    </location>
</feature>
<feature type="domain" description="EGF-like" evidence="15">
    <location>
        <begin position="1007"/>
        <end position="1048"/>
    </location>
</feature>
<feature type="disulfide bond" evidence="12">
    <location>
        <begin position="975"/>
        <end position="992"/>
    </location>
</feature>
<evidence type="ECO:0000256" key="4">
    <source>
        <dbReference type="ARBA" id="ARBA00022536"/>
    </source>
</evidence>
<dbReference type="InterPro" id="IPR050778">
    <property type="entry name" value="Cueball_EGF_LRP_Nidogen"/>
</dbReference>
<dbReference type="SMART" id="SM00179">
    <property type="entry name" value="EGF_CA"/>
    <property type="match status" value="5"/>
</dbReference>
<evidence type="ECO:0000256" key="1">
    <source>
        <dbReference type="ARBA" id="ARBA00004302"/>
    </source>
</evidence>
<evidence type="ECO:0000259" key="15">
    <source>
        <dbReference type="PROSITE" id="PS50026"/>
    </source>
</evidence>
<dbReference type="Pfam" id="PF00058">
    <property type="entry name" value="Ldl_recept_b"/>
    <property type="match status" value="1"/>
</dbReference>
<dbReference type="Gene3D" id="2.10.25.10">
    <property type="entry name" value="Laminin"/>
    <property type="match status" value="8"/>
</dbReference>
<dbReference type="PROSITE" id="PS51120">
    <property type="entry name" value="LDLRB"/>
    <property type="match status" value="2"/>
</dbReference>
<reference evidence="18" key="2">
    <citation type="submission" date="2023-03" db="EMBL/GenBank/DDBJ databases">
        <authorList>
            <person name="Inwood S.N."/>
            <person name="Skelly J.G."/>
            <person name="Guhlin J."/>
            <person name="Harrop T.W.R."/>
            <person name="Goldson S.G."/>
            <person name="Dearden P.K."/>
        </authorList>
    </citation>
    <scope>NUCLEOTIDE SEQUENCE</scope>
    <source>
        <strain evidence="18">Irish</strain>
        <tissue evidence="18">Whole body</tissue>
    </source>
</reference>
<feature type="disulfide bond" evidence="12">
    <location>
        <begin position="808"/>
        <end position="825"/>
    </location>
</feature>
<organism evidence="18 19">
    <name type="scientific">Microctonus aethiopoides</name>
    <dbReference type="NCBI Taxonomy" id="144406"/>
    <lineage>
        <taxon>Eukaryota</taxon>
        <taxon>Metazoa</taxon>
        <taxon>Ecdysozoa</taxon>
        <taxon>Arthropoda</taxon>
        <taxon>Hexapoda</taxon>
        <taxon>Insecta</taxon>
        <taxon>Pterygota</taxon>
        <taxon>Neoptera</taxon>
        <taxon>Endopterygota</taxon>
        <taxon>Hymenoptera</taxon>
        <taxon>Apocrita</taxon>
        <taxon>Ichneumonoidea</taxon>
        <taxon>Braconidae</taxon>
        <taxon>Euphorinae</taxon>
        <taxon>Microctonus</taxon>
    </lineage>
</organism>
<keyword evidence="2" id="KW-0964">Secreted</keyword>
<dbReference type="PROSITE" id="PS50026">
    <property type="entry name" value="EGF_3"/>
    <property type="match status" value="10"/>
</dbReference>
<feature type="signal peptide" evidence="14">
    <location>
        <begin position="1"/>
        <end position="20"/>
    </location>
</feature>
<feature type="domain" description="EGF-like" evidence="15">
    <location>
        <begin position="528"/>
        <end position="566"/>
    </location>
</feature>
<evidence type="ECO:0000256" key="10">
    <source>
        <dbReference type="ARBA" id="ARBA00023157"/>
    </source>
</evidence>
<keyword evidence="19" id="KW-1185">Reference proteome</keyword>
<evidence type="ECO:0000256" key="2">
    <source>
        <dbReference type="ARBA" id="ARBA00022525"/>
    </source>
</evidence>
<evidence type="ECO:0000256" key="3">
    <source>
        <dbReference type="ARBA" id="ARBA00022530"/>
    </source>
</evidence>
<dbReference type="InterPro" id="IPR000152">
    <property type="entry name" value="EGF-type_Asp/Asn_hydroxyl_site"/>
</dbReference>
<feature type="domain" description="EGF-like" evidence="15">
    <location>
        <begin position="657"/>
        <end position="698"/>
    </location>
</feature>
<dbReference type="InterPro" id="IPR009017">
    <property type="entry name" value="GFP"/>
</dbReference>
<dbReference type="PANTHER" id="PTHR46513">
    <property type="entry name" value="VITELLOGENIN RECEPTOR-LIKE PROTEIN-RELATED-RELATED"/>
    <property type="match status" value="1"/>
</dbReference>
<evidence type="ECO:0000256" key="8">
    <source>
        <dbReference type="ARBA" id="ARBA00022869"/>
    </source>
</evidence>
<dbReference type="InterPro" id="IPR000033">
    <property type="entry name" value="LDLR_classB_rpt"/>
</dbReference>
<sequence length="1363" mass="150013">MRMTRRVIFVVLILAQTIFALSRDNLYPYTGANSNYLQTDSNGQLITAEVQLKTPISFYDKIYNSIYVNGNGVLSFIRSMQRFFNIAFPLDDPVIAPLYTHVDTKGSGKIFYGETDSPEILSRAGDAVHAAFKNASDFMPTHVFLATWIDVGYFNEKSDKINTYQVAISSNGTHSFVELLYPTGGIQWIQGESHPNGLPDARAQAGFMSEGIMYTLKGSGTDQIQNIDKWSNTNRPGQWIFHVGPIAEGRNVKPPDNIEKTNHPNDHSCMTGATTCHSKATCVDYEYGYCCNCKPGYFGNGKSCQPIDLPLRVIGRISGKINGEEFSARDLQCYVQTKDGRTYTALSRVPENIGQSFQLLSTLGGVIGWLFAKPIGDTKNGYQLTGGLFNHTSEIIFEQTGERVLIKSTYLGLDVFGQLKMEANIQGNLPQLPADSKVHYDDHDELYTQSQRGNIRSHSSRSYKLNGEPTEYPFTLDQSIMYHDCLYDPITVDDETTRLKFSRGLTTYEGREGILRFAMNTKIAPLEEEDPCVQGRTTCSEHSSCVVERDDFRCVCNAGYQQLYEENGSSSCVDINECTAGYHVCSQDAQCINNEGGHTCQCRPGFTGDGGTCDRLDTCEDLRCGEFEHCDMRNEKPTCVCAPGYVNNGPGLPCYPMDDPCNLANNCSPQGVCTYNIDRQAHICVCLPGFIGDGYTCTKQSEIVATVEERPTPQCDIGMCWCLPGWELRDNACVRPNRDDNDRTTHGAHNDLSAQPLPECLKDNNNCICPWGYNYDSLDSVCIPQPGYNHETMGPSGSQLSCNVVNTCHPYAQCIYIRDREDYECQCNSGYEGDGIECLKTDVSCLEVDICDPNASCRPDEPIAKCVCNPGFEGDGTRCNPIDECSDHSECNVNERCSYNPSKSRYECTCNPGFNMVDGRCVVADCSTNPSQCHVNGQCIGQADGYKCVCIDGFHGDGINQCVESHIGCNVLNNCGSNAVCGYNQTSANYGCVCLPGYLGDGYHCLPQISCRQDPNLCSADATCVAVGGSDFACVCNEGFTGDGLKCSTSRHAANFLLINQGTATLRIPYFPTATYPGSPIHLKYDQMAIAIDIDCADGRAYSSDITGNKITKLSYNGSIVETFITDVSSAEGISIDWVSRNIFWTDSGKGTVEVANLNTKKRKVLINDGLVNPRGIAVHPYRGKIFWSDWNRVMPKLEWANEDGTGREVFLQGDAVKLPNSLSIDWAMDELCWSDAGTFTISCTPIDNRVVRVIAKNLAYPFGLAISADNYYWTDWKTHKIEVISKTTNEMEKSLSIPPGGSGKLYGIVAVPESCPRVSNVCQYENGRCHKDQLCLPDGQGGRTCACADNNAGPCTESRYSS</sequence>
<reference evidence="18" key="1">
    <citation type="journal article" date="2023" name="bioRxiv">
        <title>Scaffold-level genome assemblies of two parasitoid biocontrol wasps reveal the parthenogenesis mechanism and an associated novel virus.</title>
        <authorList>
            <person name="Inwood S."/>
            <person name="Skelly J."/>
            <person name="Guhlin J."/>
            <person name="Harrop T."/>
            <person name="Goldson S."/>
            <person name="Dearden P."/>
        </authorList>
    </citation>
    <scope>NUCLEOTIDE SEQUENCE</scope>
    <source>
        <strain evidence="18">Irish</strain>
        <tissue evidence="18">Whole body</tissue>
    </source>
</reference>